<dbReference type="EMBL" id="LJOW01000193">
    <property type="protein sequence ID" value="OBQ39605.1"/>
    <property type="molecule type" value="Genomic_DNA"/>
</dbReference>
<evidence type="ECO:0000313" key="3">
    <source>
        <dbReference type="Proteomes" id="UP000092093"/>
    </source>
</evidence>
<dbReference type="AlphaFoldDB" id="A0A1B7WR69"/>
<protein>
    <submittedName>
        <fullName evidence="2">Uncharacterized protein</fullName>
    </submittedName>
</protein>
<sequence>MISWILILCWLAFIIVLINIGFKVAFIYGLKKVGRWCPRNRWYLSEDKNYAISYAWHDTIIKAQEAGKVRMRDM</sequence>
<comment type="caution">
    <text evidence="2">The sequence shown here is derived from an EMBL/GenBank/DDBJ whole genome shotgun (WGS) entry which is preliminary data.</text>
</comment>
<feature type="transmembrane region" description="Helical" evidence="1">
    <location>
        <begin position="6"/>
        <end position="30"/>
    </location>
</feature>
<dbReference type="Proteomes" id="UP000092093">
    <property type="component" value="Unassembled WGS sequence"/>
</dbReference>
<organism evidence="2 3">
    <name type="scientific">Aphanizomenon flos-aquae WA102</name>
    <dbReference type="NCBI Taxonomy" id="1710896"/>
    <lineage>
        <taxon>Bacteria</taxon>
        <taxon>Bacillati</taxon>
        <taxon>Cyanobacteriota</taxon>
        <taxon>Cyanophyceae</taxon>
        <taxon>Nostocales</taxon>
        <taxon>Aphanizomenonaceae</taxon>
        <taxon>Aphanizomenon</taxon>
    </lineage>
</organism>
<proteinExistence type="predicted"/>
<name>A0A1B7WR69_APHFL</name>
<reference evidence="2 3" key="1">
    <citation type="submission" date="2015-09" db="EMBL/GenBank/DDBJ databases">
        <title>Aphanizomenon flos-aquae WA102.</title>
        <authorList>
            <person name="Driscoll C."/>
        </authorList>
    </citation>
    <scope>NUCLEOTIDE SEQUENCE [LARGE SCALE GENOMIC DNA]</scope>
    <source>
        <strain evidence="2">WA102</strain>
    </source>
</reference>
<evidence type="ECO:0000256" key="1">
    <source>
        <dbReference type="SAM" id="Phobius"/>
    </source>
</evidence>
<gene>
    <name evidence="2" type="ORF">AN484_23200</name>
</gene>
<accession>A0A1B7WR69</accession>
<keyword evidence="1" id="KW-0812">Transmembrane</keyword>
<evidence type="ECO:0000313" key="2">
    <source>
        <dbReference type="EMBL" id="OBQ39605.1"/>
    </source>
</evidence>
<keyword evidence="1" id="KW-1133">Transmembrane helix</keyword>
<keyword evidence="1" id="KW-0472">Membrane</keyword>